<comment type="catalytic activity">
    <reaction evidence="14">
        <text>an organic molecule + reduced [NADPH--hemoprotein reductase] + O2 = an alcohol + oxidized [NADPH--hemoprotein reductase] + H2O + H(+)</text>
        <dbReference type="Rhea" id="RHEA:17149"/>
        <dbReference type="Rhea" id="RHEA-COMP:11964"/>
        <dbReference type="Rhea" id="RHEA-COMP:11965"/>
        <dbReference type="ChEBI" id="CHEBI:15377"/>
        <dbReference type="ChEBI" id="CHEBI:15378"/>
        <dbReference type="ChEBI" id="CHEBI:15379"/>
        <dbReference type="ChEBI" id="CHEBI:30879"/>
        <dbReference type="ChEBI" id="CHEBI:57618"/>
        <dbReference type="ChEBI" id="CHEBI:58210"/>
        <dbReference type="ChEBI" id="CHEBI:142491"/>
        <dbReference type="EC" id="1.14.14.1"/>
    </reaction>
</comment>
<evidence type="ECO:0000256" key="1">
    <source>
        <dbReference type="ARBA" id="ARBA00001971"/>
    </source>
</evidence>
<dbReference type="GO" id="GO:0005789">
    <property type="term" value="C:endoplasmic reticulum membrane"/>
    <property type="evidence" value="ECO:0007669"/>
    <property type="project" value="UniProtKB-SubCell"/>
</dbReference>
<keyword evidence="6 15" id="KW-0349">Heme</keyword>
<dbReference type="InterPro" id="IPR017972">
    <property type="entry name" value="Cyt_P450_CS"/>
</dbReference>
<dbReference type="InterPro" id="IPR036396">
    <property type="entry name" value="Cyt_P450_sf"/>
</dbReference>
<feature type="transmembrane region" description="Helical" evidence="17">
    <location>
        <begin position="255"/>
        <end position="282"/>
    </location>
</feature>
<keyword evidence="10 16" id="KW-0560">Oxidoreductase</keyword>
<dbReference type="PANTHER" id="PTHR24302:SF32">
    <property type="entry name" value="CYTOCHROME P450, FAMILY 3, SUBFAMILY A, POLYPEPTIDE 65"/>
    <property type="match status" value="1"/>
</dbReference>
<dbReference type="FunFam" id="1.10.630.10:FF:000182">
    <property type="entry name" value="Cytochrome P450 3A4"/>
    <property type="match status" value="1"/>
</dbReference>
<evidence type="ECO:0000256" key="12">
    <source>
        <dbReference type="ARBA" id="ARBA00023033"/>
    </source>
</evidence>
<dbReference type="GO" id="GO:0008395">
    <property type="term" value="F:steroid hydroxylase activity"/>
    <property type="evidence" value="ECO:0007669"/>
    <property type="project" value="TreeGrafter"/>
</dbReference>
<dbReference type="GeneTree" id="ENSGT00950000182958"/>
<keyword evidence="9" id="KW-0492">Microsome</keyword>
<keyword evidence="17" id="KW-1133">Transmembrane helix</keyword>
<dbReference type="AlphaFoldDB" id="A0A8P4G538"/>
<keyword evidence="8" id="KW-0256">Endoplasmic reticulum</keyword>
<dbReference type="GO" id="GO:0005506">
    <property type="term" value="F:iron ion binding"/>
    <property type="evidence" value="ECO:0007669"/>
    <property type="project" value="InterPro"/>
</dbReference>
<sequence length="461" mass="53251">MGYLPFFSLETWILLITFICIFVMYGNWTYRTFEKLGIPGPKPVMYWGTLADNECAQKYGRIWGMYELKLPMLAVMDPEMLKTILVKECFTYFTNRRNLRLNGDLYDAVSIAEDDQWRRIRNILSPSFTSGRIKEMFTIMKHHSHKLTTCLQSKVRNGEVVNIKDFFGPYSMDVMVSCAFSVDMDTISNPSCPLITHASKLFRFSLPLFIFQGCFPFFLPLLELLGVSFFRKTSTAFFKTVVEKMRAGRLTDHEIVSQITMLAFAGYETSALTLVFLAYNLARNPEVMKRLQEEIDSTFPNKGPIEYEALVQMEYLDCVLCECLRLYPPAARLERTAKETVRINRITIPKDMVVMVPVYALHRDPELWPEPEEFKPERFSKENKQNINPYTYLPFGFGPRNCIGMRFALVMVKLALVEVLQNYSFSVCAETEIPLKMDAEGLVGPLNPIKLKLVTRSIKDE</sequence>
<evidence type="ECO:0000256" key="10">
    <source>
        <dbReference type="ARBA" id="ARBA00023002"/>
    </source>
</evidence>
<feature type="binding site" description="axial binding residue" evidence="15">
    <location>
        <position position="402"/>
    </location>
    <ligand>
        <name>heme</name>
        <dbReference type="ChEBI" id="CHEBI:30413"/>
    </ligand>
    <ligandPart>
        <name>Fe</name>
        <dbReference type="ChEBI" id="CHEBI:18248"/>
    </ligandPart>
</feature>
<evidence type="ECO:0000313" key="18">
    <source>
        <dbReference type="Ensembl" id="ENSDLAP00005071951.1"/>
    </source>
</evidence>
<dbReference type="InterPro" id="IPR001128">
    <property type="entry name" value="Cyt_P450"/>
</dbReference>
<reference evidence="18" key="1">
    <citation type="submission" date="2025-08" db="UniProtKB">
        <authorList>
            <consortium name="Ensembl"/>
        </authorList>
    </citation>
    <scope>IDENTIFICATION</scope>
</reference>
<gene>
    <name evidence="18" type="primary">LOC127355583</name>
</gene>
<organism evidence="18 19">
    <name type="scientific">Dicentrarchus labrax</name>
    <name type="common">European seabass</name>
    <name type="synonym">Morone labrax</name>
    <dbReference type="NCBI Taxonomy" id="13489"/>
    <lineage>
        <taxon>Eukaryota</taxon>
        <taxon>Metazoa</taxon>
        <taxon>Chordata</taxon>
        <taxon>Craniata</taxon>
        <taxon>Vertebrata</taxon>
        <taxon>Euteleostomi</taxon>
        <taxon>Actinopterygii</taxon>
        <taxon>Neopterygii</taxon>
        <taxon>Teleostei</taxon>
        <taxon>Neoteleostei</taxon>
        <taxon>Acanthomorphata</taxon>
        <taxon>Eupercaria</taxon>
        <taxon>Moronidae</taxon>
        <taxon>Dicentrarchus</taxon>
    </lineage>
</organism>
<evidence type="ECO:0000256" key="15">
    <source>
        <dbReference type="PIRSR" id="PIRSR602403-1"/>
    </source>
</evidence>
<dbReference type="Proteomes" id="UP000694389">
    <property type="component" value="Unassembled WGS sequence"/>
</dbReference>
<reference evidence="18" key="2">
    <citation type="submission" date="2025-09" db="UniProtKB">
        <authorList>
            <consortium name="Ensembl"/>
        </authorList>
    </citation>
    <scope>IDENTIFICATION</scope>
</reference>
<name>A0A8P4G538_DICLA</name>
<dbReference type="EC" id="1.14.14.1" evidence="5"/>
<protein>
    <recommendedName>
        <fullName evidence="5">unspecific monooxygenase</fullName>
        <ecNumber evidence="5">1.14.14.1</ecNumber>
    </recommendedName>
</protein>
<evidence type="ECO:0000256" key="17">
    <source>
        <dbReference type="SAM" id="Phobius"/>
    </source>
</evidence>
<keyword evidence="17" id="KW-0812">Transmembrane</keyword>
<dbReference type="Gene3D" id="1.10.630.10">
    <property type="entry name" value="Cytochrome P450"/>
    <property type="match status" value="2"/>
</dbReference>
<evidence type="ECO:0000256" key="4">
    <source>
        <dbReference type="ARBA" id="ARBA00010617"/>
    </source>
</evidence>
<dbReference type="Ensembl" id="ENSDLAT00005068856.1">
    <property type="protein sequence ID" value="ENSDLAP00005071951.1"/>
    <property type="gene ID" value="ENSDLAG00005028502.1"/>
</dbReference>
<comment type="similarity">
    <text evidence="4 16">Belongs to the cytochrome P450 family.</text>
</comment>
<evidence type="ECO:0000256" key="3">
    <source>
        <dbReference type="ARBA" id="ARBA00004406"/>
    </source>
</evidence>
<evidence type="ECO:0000256" key="14">
    <source>
        <dbReference type="ARBA" id="ARBA00047827"/>
    </source>
</evidence>
<evidence type="ECO:0000256" key="16">
    <source>
        <dbReference type="RuleBase" id="RU000461"/>
    </source>
</evidence>
<evidence type="ECO:0000256" key="9">
    <source>
        <dbReference type="ARBA" id="ARBA00022848"/>
    </source>
</evidence>
<dbReference type="GO" id="GO:0016712">
    <property type="term" value="F:oxidoreductase activity, acting on paired donors, with incorporation or reduction of molecular oxygen, reduced flavin or flavoprotein as one donor, and incorporation of one atom of oxygen"/>
    <property type="evidence" value="ECO:0007669"/>
    <property type="project" value="UniProtKB-EC"/>
</dbReference>
<feature type="transmembrane region" description="Helical" evidence="17">
    <location>
        <begin position="208"/>
        <end position="230"/>
    </location>
</feature>
<evidence type="ECO:0000256" key="2">
    <source>
        <dbReference type="ARBA" id="ARBA00004174"/>
    </source>
</evidence>
<dbReference type="PRINTS" id="PR00465">
    <property type="entry name" value="EP450IV"/>
</dbReference>
<evidence type="ECO:0000256" key="7">
    <source>
        <dbReference type="ARBA" id="ARBA00022723"/>
    </source>
</evidence>
<keyword evidence="13 17" id="KW-0472">Membrane</keyword>
<evidence type="ECO:0000256" key="13">
    <source>
        <dbReference type="ARBA" id="ARBA00023136"/>
    </source>
</evidence>
<dbReference type="SUPFAM" id="SSF48264">
    <property type="entry name" value="Cytochrome P450"/>
    <property type="match status" value="1"/>
</dbReference>
<comment type="cofactor">
    <cofactor evidence="1 15">
        <name>heme</name>
        <dbReference type="ChEBI" id="CHEBI:30413"/>
    </cofactor>
</comment>
<dbReference type="PANTHER" id="PTHR24302">
    <property type="entry name" value="CYTOCHROME P450 FAMILY 3"/>
    <property type="match status" value="1"/>
</dbReference>
<keyword evidence="12 16" id="KW-0503">Monooxygenase</keyword>
<evidence type="ECO:0000313" key="19">
    <source>
        <dbReference type="Proteomes" id="UP000694389"/>
    </source>
</evidence>
<dbReference type="Pfam" id="PF00067">
    <property type="entry name" value="p450"/>
    <property type="match status" value="2"/>
</dbReference>
<accession>A0A8P4G538</accession>
<dbReference type="PRINTS" id="PR00385">
    <property type="entry name" value="P450"/>
</dbReference>
<evidence type="ECO:0000256" key="11">
    <source>
        <dbReference type="ARBA" id="ARBA00023004"/>
    </source>
</evidence>
<evidence type="ECO:0000256" key="8">
    <source>
        <dbReference type="ARBA" id="ARBA00022824"/>
    </source>
</evidence>
<dbReference type="GO" id="GO:0020037">
    <property type="term" value="F:heme binding"/>
    <property type="evidence" value="ECO:0007669"/>
    <property type="project" value="InterPro"/>
</dbReference>
<dbReference type="InterPro" id="IPR002403">
    <property type="entry name" value="Cyt_P450_E_grp-IV"/>
</dbReference>
<keyword evidence="11 15" id="KW-0408">Iron</keyword>
<proteinExistence type="inferred from homology"/>
<evidence type="ECO:0000256" key="6">
    <source>
        <dbReference type="ARBA" id="ARBA00022617"/>
    </source>
</evidence>
<keyword evidence="19" id="KW-1185">Reference proteome</keyword>
<dbReference type="FunFam" id="1.10.630.10:FF:000003">
    <property type="entry name" value="cytochrome P450 3A12-like isoform X2"/>
    <property type="match status" value="1"/>
</dbReference>
<dbReference type="PROSITE" id="PS00086">
    <property type="entry name" value="CYTOCHROME_P450"/>
    <property type="match status" value="1"/>
</dbReference>
<feature type="transmembrane region" description="Helical" evidence="17">
    <location>
        <begin position="12"/>
        <end position="30"/>
    </location>
</feature>
<dbReference type="InterPro" id="IPR050705">
    <property type="entry name" value="Cytochrome_P450_3A"/>
</dbReference>
<keyword evidence="7 15" id="KW-0479">Metal-binding</keyword>
<evidence type="ECO:0000256" key="5">
    <source>
        <dbReference type="ARBA" id="ARBA00012109"/>
    </source>
</evidence>
<comment type="subcellular location">
    <subcellularLocation>
        <location evidence="3">Endoplasmic reticulum membrane</location>
        <topology evidence="3">Peripheral membrane protein</topology>
    </subcellularLocation>
    <subcellularLocation>
        <location evidence="2">Microsome membrane</location>
        <topology evidence="2">Peripheral membrane protein</topology>
    </subcellularLocation>
</comment>